<sequence>MICRKNGTWPFIVNLLMMILVSTYSLIRLIILFVLDKLFRGNSILLRFQMEWGFPVVGYLHSGEGLLWTMCVEDKRNWSLLP</sequence>
<reference evidence="2" key="1">
    <citation type="journal article" date="2023" name="G3 (Bethesda)">
        <title>Genome assembly and association tests identify interacting loci associated with vigor, precocity, and sex in interspecific pistachio rootstocks.</title>
        <authorList>
            <person name="Palmer W."/>
            <person name="Jacygrad E."/>
            <person name="Sagayaradj S."/>
            <person name="Cavanaugh K."/>
            <person name="Han R."/>
            <person name="Bertier L."/>
            <person name="Beede B."/>
            <person name="Kafkas S."/>
            <person name="Golino D."/>
            <person name="Preece J."/>
            <person name="Michelmore R."/>
        </authorList>
    </citation>
    <scope>NUCLEOTIDE SEQUENCE [LARGE SCALE GENOMIC DNA]</scope>
</reference>
<evidence type="ECO:0000313" key="2">
    <source>
        <dbReference type="Proteomes" id="UP001163603"/>
    </source>
</evidence>
<dbReference type="EMBL" id="CM047736">
    <property type="protein sequence ID" value="KAJ0054162.1"/>
    <property type="molecule type" value="Genomic_DNA"/>
</dbReference>
<keyword evidence="2" id="KW-1185">Reference proteome</keyword>
<accession>A0ACC0ZPK3</accession>
<proteinExistence type="predicted"/>
<organism evidence="1 2">
    <name type="scientific">Pistacia integerrima</name>
    <dbReference type="NCBI Taxonomy" id="434235"/>
    <lineage>
        <taxon>Eukaryota</taxon>
        <taxon>Viridiplantae</taxon>
        <taxon>Streptophyta</taxon>
        <taxon>Embryophyta</taxon>
        <taxon>Tracheophyta</taxon>
        <taxon>Spermatophyta</taxon>
        <taxon>Magnoliopsida</taxon>
        <taxon>eudicotyledons</taxon>
        <taxon>Gunneridae</taxon>
        <taxon>Pentapetalae</taxon>
        <taxon>rosids</taxon>
        <taxon>malvids</taxon>
        <taxon>Sapindales</taxon>
        <taxon>Anacardiaceae</taxon>
        <taxon>Pistacia</taxon>
    </lineage>
</organism>
<dbReference type="Proteomes" id="UP001163603">
    <property type="component" value="Chromosome 1"/>
</dbReference>
<evidence type="ECO:0000313" key="1">
    <source>
        <dbReference type="EMBL" id="KAJ0054162.1"/>
    </source>
</evidence>
<comment type="caution">
    <text evidence="1">The sequence shown here is derived from an EMBL/GenBank/DDBJ whole genome shotgun (WGS) entry which is preliminary data.</text>
</comment>
<protein>
    <submittedName>
        <fullName evidence="1">Uncharacterized protein</fullName>
    </submittedName>
</protein>
<gene>
    <name evidence="1" type="ORF">Pint_02436</name>
</gene>
<name>A0ACC0ZPK3_9ROSI</name>